<name>A0ACB7XCI5_9ERIC</name>
<accession>A0ACB7XCI5</accession>
<evidence type="ECO:0000313" key="1">
    <source>
        <dbReference type="EMBL" id="KAH7838408.1"/>
    </source>
</evidence>
<dbReference type="EMBL" id="CM037156">
    <property type="protein sequence ID" value="KAH7838408.1"/>
    <property type="molecule type" value="Genomic_DNA"/>
</dbReference>
<sequence length="437" mass="49752">MSTPDIIKDAFSKLNFNDVKVRSMGGKFMIITFQDRADRNKALANQMIKEWFLSFKHWNGEAASLSRLVWLKIRGMPLNAWEFKSFKRIAKVWGELLTLDQETIHEESFDVGRLLMVTSCKHKIDDWINITVKGRNYSVHVWEEECNDPFDVNGIKDKDHLSNFNNEVQKSPCKDSASQIRIITKNGIDGTSYCTEKSHEEEDIFIKNTENEEERENLINCAENKEEVAANATIGENLVTGGCILVNDQSKKSVNEEPTLELINAEVVESQFSKSAESPKGSHSEEVQETPIQFSKELQVDNHKDTVGGIPKVNATPLIDGNNILDSEFNKLPAFIVPKVVRAKKRKELRALCPTLEEFERVSELNLQHCPSNNQASVSSGDIAKRNEVILKELSDAIQVNKKLNVKYHESDEVTLNRLLQLEVEELKRRNQSAVYF</sequence>
<proteinExistence type="predicted"/>
<keyword evidence="2" id="KW-1185">Reference proteome</keyword>
<reference evidence="1 2" key="1">
    <citation type="journal article" date="2021" name="Hortic Res">
        <title>High-quality reference genome and annotation aids understanding of berry development for evergreen blueberry (Vaccinium darrowii).</title>
        <authorList>
            <person name="Yu J."/>
            <person name="Hulse-Kemp A.M."/>
            <person name="Babiker E."/>
            <person name="Staton M."/>
        </authorList>
    </citation>
    <scope>NUCLEOTIDE SEQUENCE [LARGE SCALE GENOMIC DNA]</scope>
    <source>
        <strain evidence="2">cv. NJ 8807/NJ 8810</strain>
        <tissue evidence="1">Young leaf</tissue>
    </source>
</reference>
<evidence type="ECO:0000313" key="2">
    <source>
        <dbReference type="Proteomes" id="UP000828048"/>
    </source>
</evidence>
<dbReference type="Proteomes" id="UP000828048">
    <property type="component" value="Chromosome 6"/>
</dbReference>
<organism evidence="1 2">
    <name type="scientific">Vaccinium darrowii</name>
    <dbReference type="NCBI Taxonomy" id="229202"/>
    <lineage>
        <taxon>Eukaryota</taxon>
        <taxon>Viridiplantae</taxon>
        <taxon>Streptophyta</taxon>
        <taxon>Embryophyta</taxon>
        <taxon>Tracheophyta</taxon>
        <taxon>Spermatophyta</taxon>
        <taxon>Magnoliopsida</taxon>
        <taxon>eudicotyledons</taxon>
        <taxon>Gunneridae</taxon>
        <taxon>Pentapetalae</taxon>
        <taxon>asterids</taxon>
        <taxon>Ericales</taxon>
        <taxon>Ericaceae</taxon>
        <taxon>Vaccinioideae</taxon>
        <taxon>Vaccinieae</taxon>
        <taxon>Vaccinium</taxon>
    </lineage>
</organism>
<comment type="caution">
    <text evidence="1">The sequence shown here is derived from an EMBL/GenBank/DDBJ whole genome shotgun (WGS) entry which is preliminary data.</text>
</comment>
<gene>
    <name evidence="1" type="ORF">Vadar_025972</name>
</gene>
<protein>
    <submittedName>
        <fullName evidence="1">Uncharacterized protein</fullName>
    </submittedName>
</protein>